<dbReference type="EMBL" id="APWK03000012">
    <property type="protein sequence ID" value="PHH55348.1"/>
    <property type="molecule type" value="Genomic_DNA"/>
</dbReference>
<name>A0A2C5X6V2_9PEZI</name>
<dbReference type="PANTHER" id="PTHR42111:SF1">
    <property type="entry name" value="YALI0D23727P"/>
    <property type="match status" value="1"/>
</dbReference>
<proteinExistence type="predicted"/>
<reference evidence="2 3" key="1">
    <citation type="journal article" date="2013" name="Fungal Biol.">
        <title>Analysis of microsatellite markers in the genome of the plant pathogen Ceratocystis fimbriata.</title>
        <authorList>
            <person name="Simpson M.C."/>
            <person name="Wilken P.M."/>
            <person name="Coetzee M.P."/>
            <person name="Wingfield M.J."/>
            <person name="Wingfield B.D."/>
        </authorList>
    </citation>
    <scope>NUCLEOTIDE SEQUENCE [LARGE SCALE GENOMIC DNA]</scope>
    <source>
        <strain evidence="2 3">CBS 114723</strain>
    </source>
</reference>
<sequence length="359" mass="38261">MPMFELATQFASHIQSDTTPAAQCLALASLTRLHATFKLKLEPVVTSDIPSASSIVDLARPSTLRNMSSFTRTPAPLPQSDKGFFNPSSPSRAMSSSPRLSSPARSQIFERDVQDSVFTVPCSPAIPGHIQTENHIPSVLDASSEAITDRDLNPDSVEIVTHNSHQTAAFSVATNIPHSPIAQSSDFLSTFGADDLASLSEKDHDDYVPNDELPDTADVRRLSFISFADVVQGEQLGAPVIGSSRSSVHMAGLTSLSSLNQPVSPFRSASPILSSVSSQVTSRRSLNKFDLSTSPEGPLRSPDMSPSRKSVTSPIAMHHSANFGTAGSEVTVETMAQALRRTASSDLSGNIRSYPTSPI</sequence>
<dbReference type="OrthoDB" id="5364312at2759"/>
<reference evidence="2 3" key="2">
    <citation type="journal article" date="2013" name="IMA Fungus">
        <title>IMA Genome-F 1: Ceratocystis fimbriata: Draft nuclear genome sequence for the plant pathogen, Ceratocystis fimbriata.</title>
        <authorList>
            <person name="Wilken P.M."/>
            <person name="Steenkamp E.T."/>
            <person name="Wingfield M.J."/>
            <person name="de Beer Z.W."/>
            <person name="Wingfield B.D."/>
        </authorList>
    </citation>
    <scope>NUCLEOTIDE SEQUENCE [LARGE SCALE GENOMIC DNA]</scope>
    <source>
        <strain evidence="2 3">CBS 114723</strain>
    </source>
</reference>
<dbReference type="AlphaFoldDB" id="A0A2C5X6V2"/>
<feature type="region of interest" description="Disordered" evidence="1">
    <location>
        <begin position="284"/>
        <end position="311"/>
    </location>
</feature>
<evidence type="ECO:0000313" key="3">
    <source>
        <dbReference type="Proteomes" id="UP000222788"/>
    </source>
</evidence>
<dbReference type="PANTHER" id="PTHR42111">
    <property type="entry name" value="YALI0D23727P"/>
    <property type="match status" value="1"/>
</dbReference>
<protein>
    <submittedName>
        <fullName evidence="2">Uncharacterized protein</fullName>
    </submittedName>
</protein>
<gene>
    <name evidence="2" type="ORF">CFIMG_001119RA</name>
</gene>
<dbReference type="Proteomes" id="UP000222788">
    <property type="component" value="Unassembled WGS sequence"/>
</dbReference>
<comment type="caution">
    <text evidence="2">The sequence shown here is derived from an EMBL/GenBank/DDBJ whole genome shotgun (WGS) entry which is preliminary data.</text>
</comment>
<evidence type="ECO:0000313" key="2">
    <source>
        <dbReference type="EMBL" id="PHH55348.1"/>
    </source>
</evidence>
<feature type="region of interest" description="Disordered" evidence="1">
    <location>
        <begin position="69"/>
        <end position="101"/>
    </location>
</feature>
<organism evidence="2 3">
    <name type="scientific">Ceratocystis fimbriata CBS 114723</name>
    <dbReference type="NCBI Taxonomy" id="1035309"/>
    <lineage>
        <taxon>Eukaryota</taxon>
        <taxon>Fungi</taxon>
        <taxon>Dikarya</taxon>
        <taxon>Ascomycota</taxon>
        <taxon>Pezizomycotina</taxon>
        <taxon>Sordariomycetes</taxon>
        <taxon>Hypocreomycetidae</taxon>
        <taxon>Microascales</taxon>
        <taxon>Ceratocystidaceae</taxon>
        <taxon>Ceratocystis</taxon>
    </lineage>
</organism>
<evidence type="ECO:0000256" key="1">
    <source>
        <dbReference type="SAM" id="MobiDB-lite"/>
    </source>
</evidence>
<accession>A0A2C5X6V2</accession>
<keyword evidence="3" id="KW-1185">Reference proteome</keyword>
<feature type="compositionally biased region" description="Low complexity" evidence="1">
    <location>
        <begin position="87"/>
        <end position="101"/>
    </location>
</feature>